<proteinExistence type="predicted"/>
<dbReference type="InterPro" id="IPR024079">
    <property type="entry name" value="MetalloPept_cat_dom_sf"/>
</dbReference>
<organism evidence="1 2">
    <name type="scientific">Penicillium alfredii</name>
    <dbReference type="NCBI Taxonomy" id="1506179"/>
    <lineage>
        <taxon>Eukaryota</taxon>
        <taxon>Fungi</taxon>
        <taxon>Dikarya</taxon>
        <taxon>Ascomycota</taxon>
        <taxon>Pezizomycotina</taxon>
        <taxon>Eurotiomycetes</taxon>
        <taxon>Eurotiomycetidae</taxon>
        <taxon>Eurotiales</taxon>
        <taxon>Aspergillaceae</taxon>
        <taxon>Penicillium</taxon>
    </lineage>
</organism>
<accession>A0A9W9F1M4</accession>
<dbReference type="EMBL" id="JAPMSZ010000009">
    <property type="protein sequence ID" value="KAJ5091925.1"/>
    <property type="molecule type" value="Genomic_DNA"/>
</dbReference>
<dbReference type="Gene3D" id="3.40.390.10">
    <property type="entry name" value="Collagenase (Catalytic Domain)"/>
    <property type="match status" value="1"/>
</dbReference>
<evidence type="ECO:0000313" key="1">
    <source>
        <dbReference type="EMBL" id="KAJ5091925.1"/>
    </source>
</evidence>
<dbReference type="AlphaFoldDB" id="A0A9W9F1M4"/>
<name>A0A9W9F1M4_9EURO</name>
<protein>
    <submittedName>
        <fullName evidence="1">Uncharacterized protein</fullName>
    </submittedName>
</protein>
<sequence>MIPDGKVGSCAGKPVDNTLQDAAQMADKGVSVLQDFVNDDMEDTGDKTVNYANMAYTMYAAKYRFYEDRGRDQEMIGITQGKERVEFALGYFQDVQDKLKSNQMEGRLMCGDKDLKLVHTLGDLGLKPNDQLLSDKIPDNLAGKDLETNKIKAFFLSRYWSPKDSNGAYILRKAYLIPVRANQYDTAKNGFCHIPHSTASMHKDQNLMILCDSIWTGMTLQRMLDRQPRLRKKLVRDQRGDYLIDQNKTPGEEFLHESFHWIEEDIIDQKIGEKKAYGFRLCFQLAKGDLRQKDPCAIGKSVNNADTHALFAFGVTLDKVNWYPPGEEEQGM</sequence>
<reference evidence="1" key="1">
    <citation type="submission" date="2022-11" db="EMBL/GenBank/DDBJ databases">
        <authorList>
            <person name="Petersen C."/>
        </authorList>
    </citation>
    <scope>NUCLEOTIDE SEQUENCE</scope>
    <source>
        <strain evidence="1">IBT 34128</strain>
    </source>
</reference>
<dbReference type="Proteomes" id="UP001141434">
    <property type="component" value="Unassembled WGS sequence"/>
</dbReference>
<dbReference type="RefSeq" id="XP_056510122.1">
    <property type="nucleotide sequence ID" value="XM_056657322.1"/>
</dbReference>
<reference evidence="1" key="2">
    <citation type="journal article" date="2023" name="IMA Fungus">
        <title>Comparative genomic study of the Penicillium genus elucidates a diverse pangenome and 15 lateral gene transfer events.</title>
        <authorList>
            <person name="Petersen C."/>
            <person name="Sorensen T."/>
            <person name="Nielsen M.R."/>
            <person name="Sondergaard T.E."/>
            <person name="Sorensen J.L."/>
            <person name="Fitzpatrick D.A."/>
            <person name="Frisvad J.C."/>
            <person name="Nielsen K.L."/>
        </authorList>
    </citation>
    <scope>NUCLEOTIDE SEQUENCE</scope>
    <source>
        <strain evidence="1">IBT 34128</strain>
    </source>
</reference>
<keyword evidence="2" id="KW-1185">Reference proteome</keyword>
<comment type="caution">
    <text evidence="1">The sequence shown here is derived from an EMBL/GenBank/DDBJ whole genome shotgun (WGS) entry which is preliminary data.</text>
</comment>
<gene>
    <name evidence="1" type="ORF">NUU61_006795</name>
</gene>
<dbReference type="GO" id="GO:0008237">
    <property type="term" value="F:metallopeptidase activity"/>
    <property type="evidence" value="ECO:0007669"/>
    <property type="project" value="InterPro"/>
</dbReference>
<dbReference type="GeneID" id="81396491"/>
<evidence type="ECO:0000313" key="2">
    <source>
        <dbReference type="Proteomes" id="UP001141434"/>
    </source>
</evidence>